<comment type="caution">
    <text evidence="1">The sequence shown here is derived from an EMBL/GenBank/DDBJ whole genome shotgun (WGS) entry which is preliminary data.</text>
</comment>
<sequence>MPKISCKKCKKNITRSENTKIRCASCSNRFHLDCIGELYENGELIRKCDECVNEPVENISQSIETETNTEPPRRISAAESKENHTPARSTAANKRQRSPPSPTSMSQVNKLARVNSPPTNQIMESEASQREKDLRARREQIEASAPEWHQLFMVDYRATCAANNDRFATIEKKSDCILSAMSHTDENEIKITGIPSTLETPLIESACTILQEVGLASPSNFILNHREWRKTGENDSQRVVVVKLVGGVREMVLRNAKKLKDKTAQSIFGAGGNNRIFINQVYPRPVYALLREARKASKTLNYAPPIVKNMLVFMRESSESELILVKDTADIKNLRPRVAPPDAQAASNPLSMDGMETA</sequence>
<keyword evidence="2" id="KW-1185">Reference proteome</keyword>
<gene>
    <name evidence="1" type="ORF">QAD02_017593</name>
</gene>
<proteinExistence type="predicted"/>
<protein>
    <submittedName>
        <fullName evidence="1">Uncharacterized protein</fullName>
    </submittedName>
</protein>
<reference evidence="1" key="1">
    <citation type="submission" date="2023-04" db="EMBL/GenBank/DDBJ databases">
        <title>A chromosome-level genome assembly of the parasitoid wasp Eretmocerus hayati.</title>
        <authorList>
            <person name="Zhong Y."/>
            <person name="Liu S."/>
            <person name="Liu Y."/>
        </authorList>
    </citation>
    <scope>NUCLEOTIDE SEQUENCE</scope>
    <source>
        <strain evidence="1">ZJU_SS_LIU_2023</strain>
    </source>
</reference>
<evidence type="ECO:0000313" key="2">
    <source>
        <dbReference type="Proteomes" id="UP001239111"/>
    </source>
</evidence>
<dbReference type="EMBL" id="CM056741">
    <property type="protein sequence ID" value="KAJ8681801.1"/>
    <property type="molecule type" value="Genomic_DNA"/>
</dbReference>
<dbReference type="Proteomes" id="UP001239111">
    <property type="component" value="Chromosome 1"/>
</dbReference>
<name>A0ACC2PEB3_9HYME</name>
<organism evidence="1 2">
    <name type="scientific">Eretmocerus hayati</name>
    <dbReference type="NCBI Taxonomy" id="131215"/>
    <lineage>
        <taxon>Eukaryota</taxon>
        <taxon>Metazoa</taxon>
        <taxon>Ecdysozoa</taxon>
        <taxon>Arthropoda</taxon>
        <taxon>Hexapoda</taxon>
        <taxon>Insecta</taxon>
        <taxon>Pterygota</taxon>
        <taxon>Neoptera</taxon>
        <taxon>Endopterygota</taxon>
        <taxon>Hymenoptera</taxon>
        <taxon>Apocrita</taxon>
        <taxon>Proctotrupomorpha</taxon>
        <taxon>Chalcidoidea</taxon>
        <taxon>Aphelinidae</taxon>
        <taxon>Aphelininae</taxon>
        <taxon>Eretmocerus</taxon>
    </lineage>
</organism>
<evidence type="ECO:0000313" key="1">
    <source>
        <dbReference type="EMBL" id="KAJ8681801.1"/>
    </source>
</evidence>
<accession>A0ACC2PEB3</accession>